<protein>
    <submittedName>
        <fullName evidence="1">Uncharacterized protein</fullName>
    </submittedName>
</protein>
<dbReference type="AlphaFoldDB" id="A0AAW5K8V7"/>
<proteinExistence type="predicted"/>
<name>A0AAW5K8V7_9FIRM</name>
<comment type="caution">
    <text evidence="1">The sequence shown here is derived from an EMBL/GenBank/DDBJ whole genome shotgun (WGS) entry which is preliminary data.</text>
</comment>
<reference evidence="1" key="1">
    <citation type="submission" date="2022-06" db="EMBL/GenBank/DDBJ databases">
        <title>Isolation of gut microbiota from human fecal samples.</title>
        <authorList>
            <person name="Pamer E.G."/>
            <person name="Barat B."/>
            <person name="Waligurski E."/>
            <person name="Medina S."/>
            <person name="Paddock L."/>
            <person name="Mostad J."/>
        </authorList>
    </citation>
    <scope>NUCLEOTIDE SEQUENCE</scope>
    <source>
        <strain evidence="1">DFI.7.96</strain>
    </source>
</reference>
<organism evidence="1 2">
    <name type="scientific">Bittarella massiliensis</name>
    <name type="common">ex Durand et al. 2017</name>
    <dbReference type="NCBI Taxonomy" id="1720313"/>
    <lineage>
        <taxon>Bacteria</taxon>
        <taxon>Bacillati</taxon>
        <taxon>Bacillota</taxon>
        <taxon>Clostridia</taxon>
        <taxon>Eubacteriales</taxon>
        <taxon>Oscillospiraceae</taxon>
        <taxon>Bittarella (ex Durand et al. 2017)</taxon>
    </lineage>
</organism>
<accession>A0AAW5K8V7</accession>
<dbReference type="EMBL" id="JANGAB010000002">
    <property type="protein sequence ID" value="MCQ4949038.1"/>
    <property type="molecule type" value="Genomic_DNA"/>
</dbReference>
<evidence type="ECO:0000313" key="2">
    <source>
        <dbReference type="Proteomes" id="UP001205063"/>
    </source>
</evidence>
<dbReference type="Proteomes" id="UP001205063">
    <property type="component" value="Unassembled WGS sequence"/>
</dbReference>
<evidence type="ECO:0000313" key="1">
    <source>
        <dbReference type="EMBL" id="MCQ4949038.1"/>
    </source>
</evidence>
<gene>
    <name evidence="1" type="ORF">NE646_05085</name>
</gene>
<dbReference type="RefSeq" id="WP_216401309.1">
    <property type="nucleotide sequence ID" value="NZ_JANGAB010000002.1"/>
</dbReference>
<sequence length="81" mass="9473">MNIISLTDILDCNHLLEERGLAFRVHLRDACGKQSCWIEPLGECACSGRFEEMRQTVEAFFAARRFRITYGDEEKLNFWVD</sequence>